<feature type="compositionally biased region" description="Polar residues" evidence="15">
    <location>
        <begin position="580"/>
        <end position="598"/>
    </location>
</feature>
<dbReference type="CDD" id="cd00519">
    <property type="entry name" value="Lipase_3"/>
    <property type="match status" value="1"/>
</dbReference>
<feature type="compositionally biased region" description="Low complexity" evidence="15">
    <location>
        <begin position="528"/>
        <end position="538"/>
    </location>
</feature>
<accession>A0A3D8T234</accession>
<evidence type="ECO:0000256" key="11">
    <source>
        <dbReference type="ARBA" id="ARBA00023098"/>
    </source>
</evidence>
<comment type="cofactor">
    <cofactor evidence="1">
        <name>Ca(2+)</name>
        <dbReference type="ChEBI" id="CHEBI:29108"/>
    </cofactor>
</comment>
<evidence type="ECO:0000256" key="13">
    <source>
        <dbReference type="ARBA" id="ARBA00024531"/>
    </source>
</evidence>
<dbReference type="Gene3D" id="3.40.50.1820">
    <property type="entry name" value="alpha/beta hydrolase"/>
    <property type="match status" value="1"/>
</dbReference>
<evidence type="ECO:0000256" key="6">
    <source>
        <dbReference type="ARBA" id="ARBA00022723"/>
    </source>
</evidence>
<dbReference type="PANTHER" id="PTHR45792">
    <property type="entry name" value="DIACYLGLYCEROL LIPASE HOMOLOG-RELATED"/>
    <property type="match status" value="1"/>
</dbReference>
<dbReference type="Proteomes" id="UP000256328">
    <property type="component" value="Unassembled WGS sequence"/>
</dbReference>
<keyword evidence="18" id="KW-1185">Reference proteome</keyword>
<feature type="compositionally biased region" description="Polar residues" evidence="15">
    <location>
        <begin position="724"/>
        <end position="742"/>
    </location>
</feature>
<reference evidence="17 18" key="1">
    <citation type="journal article" date="2018" name="IMA Fungus">
        <title>IMA Genome-F 9: Draft genome sequence of Annulohypoxylon stygium, Aspergillus mulundensis, Berkeleyomyces basicola (syn. Thielaviopsis basicola), Ceratocystis smalleyi, two Cercospora beticola strains, Coleophoma cylindrospora, Fusarium fracticaudum, Phialophora cf. hyalina, and Morchella septimelata.</title>
        <authorList>
            <person name="Wingfield B.D."/>
            <person name="Bills G.F."/>
            <person name="Dong Y."/>
            <person name="Huang W."/>
            <person name="Nel W.J."/>
            <person name="Swalarsk-Parry B.S."/>
            <person name="Vaghefi N."/>
            <person name="Wilken P.M."/>
            <person name="An Z."/>
            <person name="de Beer Z.W."/>
            <person name="De Vos L."/>
            <person name="Chen L."/>
            <person name="Duong T.A."/>
            <person name="Gao Y."/>
            <person name="Hammerbacher A."/>
            <person name="Kikkert J.R."/>
            <person name="Li Y."/>
            <person name="Li H."/>
            <person name="Li K."/>
            <person name="Li Q."/>
            <person name="Liu X."/>
            <person name="Ma X."/>
            <person name="Naidoo K."/>
            <person name="Pethybridge S.J."/>
            <person name="Sun J."/>
            <person name="Steenkamp E.T."/>
            <person name="van der Nest M.A."/>
            <person name="van Wyk S."/>
            <person name="Wingfield M.J."/>
            <person name="Xiong C."/>
            <person name="Yue Q."/>
            <person name="Zhang X."/>
        </authorList>
    </citation>
    <scope>NUCLEOTIDE SEQUENCE [LARGE SCALE GENOMIC DNA]</scope>
    <source>
        <strain evidence="17 18">BP5796</strain>
    </source>
</reference>
<dbReference type="SUPFAM" id="SSF53474">
    <property type="entry name" value="alpha/beta-Hydrolases"/>
    <property type="match status" value="1"/>
</dbReference>
<sequence>MDLDGGEYCCNSALATPEPHPQHPAGPTLLPAPIASVVSLVTRSSSLYIRVGSFIGGLALDGARVTTLTGLELSRAVIEGILSRAGRDVASRSTGELGRIEAEGLLERSIATLHSTITNISFAASTGFYISSTALSTATDLSGQLLTSLDSILGSTDSSRAISSIITLIRREFRNPATGQEGEKVSVADLLLGICSLALLQRWSRKLTDLENKERRFEEVVWDVVILDNGKRADVVGHDTNMAMANSHKSRNSFLTTRGEAEVLETIERDGQVDEDNSEEDLPEINLRQKIMQSLPPDASVSITTSTTTTKTITVEITGAQPPDLTPPPGVEIIEENAHHSGLIDLDGPILTNEQKIGLLIPRYRVVYRIIRNKLRGTDIEAKGPVEIENASEVIELSDDEAAQTSAPPQDNKPATDNSLSTSPPISPEPEKSSILDTPTAMPATDNSLSTSPPLSPEPEKSPNIDIPAVMPALQSLDINSYPRRLSKSPSPRPDSPGEKSLGISGPPVSRFKSENINIPRSKRSRKPMSSSSSISSIDYFPPKKVSGSKPPATKKAKAESKPPAKFEKKGTFRNALRKGSSSALTNLWNKESPSTETLPAVPPARSSQQRPPWGTSAVPAIPKPPSVPSALPVPKRGSSIVPARDAPRAPQRGNPNYFSSRDLGISQTHELPRTPSRASYYSIHERRRDSLVSQTDTYSIHSAEARPGSPTAFRSQLKAQSNMLRTRSEKNIATSKPSSPQKNHHRRNTSYVPSIYTLKTNNSAASLVLASQPRRSAFENSDSLETLMRTGLVDGLFPQHHIVRNITRFVKFASASYGASFLRVMGIVSSPSATNKEIDTEHHHEHHSFSNHTQLPPDTILLSSFVDPQGGTDSTGQTNTGVPMVHFVSLDHESKAVVLTCRGTLGFDDVLADMTCDYDELQYRGKAYIVHRGIYASARRLLSSRVLATITAAMEEFPEYGLVLCGHSLGGGVTALLAILLSEPASTGTAFVTTTEYQRQHLLLPSSSDAGSAPRPMIQLPPGRPIHVYAYGPPSTMSPSLRLATRGLITTIVNGQDVVPHLSLGLLHDLQAVALALKTDPSGAKGEVRNRLFAGLTSAFADRWYGNRPAGMQSEAEDDKWAYSALKSLRASMLSSKLVPPGEVFVVEASPVLQRHAFVDRGDGNMDQKGLGRPATRSILKYVRDVETRFGEVRFGGSMLLDHSPGRYEASLEALRRGVIS</sequence>
<evidence type="ECO:0000256" key="5">
    <source>
        <dbReference type="ARBA" id="ARBA00022692"/>
    </source>
</evidence>
<comment type="catalytic activity">
    <reaction evidence="13">
        <text>a 1,2-diacyl-sn-glycerol + H2O = a 2-acylglycerol + a fatty acid + H(+)</text>
        <dbReference type="Rhea" id="RHEA:33275"/>
        <dbReference type="ChEBI" id="CHEBI:15377"/>
        <dbReference type="ChEBI" id="CHEBI:15378"/>
        <dbReference type="ChEBI" id="CHEBI:17389"/>
        <dbReference type="ChEBI" id="CHEBI:17815"/>
        <dbReference type="ChEBI" id="CHEBI:28868"/>
        <dbReference type="EC" id="3.1.1.116"/>
    </reaction>
    <physiologicalReaction direction="left-to-right" evidence="13">
        <dbReference type="Rhea" id="RHEA:33276"/>
    </physiologicalReaction>
</comment>
<evidence type="ECO:0000256" key="15">
    <source>
        <dbReference type="SAM" id="MobiDB-lite"/>
    </source>
</evidence>
<evidence type="ECO:0000256" key="14">
    <source>
        <dbReference type="ARBA" id="ARBA00026104"/>
    </source>
</evidence>
<dbReference type="OrthoDB" id="438440at2759"/>
<feature type="compositionally biased region" description="Polar residues" evidence="15">
    <location>
        <begin position="403"/>
        <end position="418"/>
    </location>
</feature>
<dbReference type="GO" id="GO:0019369">
    <property type="term" value="P:arachidonate metabolic process"/>
    <property type="evidence" value="ECO:0007669"/>
    <property type="project" value="TreeGrafter"/>
</dbReference>
<keyword evidence="4" id="KW-0597">Phosphoprotein</keyword>
<evidence type="ECO:0000256" key="8">
    <source>
        <dbReference type="ARBA" id="ARBA00022837"/>
    </source>
</evidence>
<feature type="region of interest" description="Disordered" evidence="15">
    <location>
        <begin position="836"/>
        <end position="857"/>
    </location>
</feature>
<keyword evidence="7" id="KW-0378">Hydrolase</keyword>
<organism evidence="17 18">
    <name type="scientific">Coleophoma crateriformis</name>
    <dbReference type="NCBI Taxonomy" id="565419"/>
    <lineage>
        <taxon>Eukaryota</taxon>
        <taxon>Fungi</taxon>
        <taxon>Dikarya</taxon>
        <taxon>Ascomycota</taxon>
        <taxon>Pezizomycotina</taxon>
        <taxon>Leotiomycetes</taxon>
        <taxon>Helotiales</taxon>
        <taxon>Dermateaceae</taxon>
        <taxon>Coleophoma</taxon>
    </lineage>
</organism>
<dbReference type="GO" id="GO:0005886">
    <property type="term" value="C:plasma membrane"/>
    <property type="evidence" value="ECO:0007669"/>
    <property type="project" value="UniProtKB-SubCell"/>
</dbReference>
<keyword evidence="8" id="KW-0106">Calcium</keyword>
<evidence type="ECO:0000256" key="7">
    <source>
        <dbReference type="ARBA" id="ARBA00022801"/>
    </source>
</evidence>
<evidence type="ECO:0000313" key="17">
    <source>
        <dbReference type="EMBL" id="RDW92625.1"/>
    </source>
</evidence>
<keyword evidence="11" id="KW-0443">Lipid metabolism</keyword>
<evidence type="ECO:0000256" key="3">
    <source>
        <dbReference type="ARBA" id="ARBA00022475"/>
    </source>
</evidence>
<feature type="region of interest" description="Disordered" evidence="15">
    <location>
        <begin position="399"/>
        <end position="466"/>
    </location>
</feature>
<dbReference type="InterPro" id="IPR002921">
    <property type="entry name" value="Fungal_lipase-type"/>
</dbReference>
<dbReference type="GO" id="GO:0046872">
    <property type="term" value="F:metal ion binding"/>
    <property type="evidence" value="ECO:0007669"/>
    <property type="project" value="UniProtKB-KW"/>
</dbReference>
<dbReference type="GO" id="GO:0046340">
    <property type="term" value="P:diacylglycerol catabolic process"/>
    <property type="evidence" value="ECO:0007669"/>
    <property type="project" value="TreeGrafter"/>
</dbReference>
<dbReference type="EC" id="3.1.1.116" evidence="14"/>
<evidence type="ECO:0000313" key="18">
    <source>
        <dbReference type="Proteomes" id="UP000256328"/>
    </source>
</evidence>
<evidence type="ECO:0000256" key="9">
    <source>
        <dbReference type="ARBA" id="ARBA00022963"/>
    </source>
</evidence>
<dbReference type="InterPro" id="IPR052214">
    <property type="entry name" value="DAG_Lipase-Related"/>
</dbReference>
<feature type="compositionally biased region" description="Low complexity" evidence="15">
    <location>
        <begin position="481"/>
        <end position="490"/>
    </location>
</feature>
<evidence type="ECO:0000256" key="2">
    <source>
        <dbReference type="ARBA" id="ARBA00004651"/>
    </source>
</evidence>
<dbReference type="PANTHER" id="PTHR45792:SF7">
    <property type="entry name" value="PUTATIVE (AFU_ORTHOLOGUE AFUA_6G02710)-RELATED"/>
    <property type="match status" value="1"/>
</dbReference>
<dbReference type="EMBL" id="PDLN01000002">
    <property type="protein sequence ID" value="RDW92625.1"/>
    <property type="molecule type" value="Genomic_DNA"/>
</dbReference>
<proteinExistence type="predicted"/>
<keyword evidence="3" id="KW-1003">Cell membrane</keyword>
<feature type="domain" description="Fungal lipase-type" evidence="16">
    <location>
        <begin position="899"/>
        <end position="985"/>
    </location>
</feature>
<evidence type="ECO:0000256" key="12">
    <source>
        <dbReference type="ARBA" id="ARBA00023136"/>
    </source>
</evidence>
<protein>
    <recommendedName>
        <fullName evidence="14">sn-1-specific diacylglycerol lipase</fullName>
        <ecNumber evidence="14">3.1.1.116</ecNumber>
    </recommendedName>
</protein>
<dbReference type="InterPro" id="IPR029058">
    <property type="entry name" value="AB_hydrolase_fold"/>
</dbReference>
<name>A0A3D8T234_9HELO</name>
<keyword evidence="5" id="KW-0812">Transmembrane</keyword>
<gene>
    <name evidence="17" type="ORF">BP5796_02019</name>
</gene>
<dbReference type="Pfam" id="PF01764">
    <property type="entry name" value="Lipase_3"/>
    <property type="match status" value="1"/>
</dbReference>
<dbReference type="GO" id="GO:0016298">
    <property type="term" value="F:lipase activity"/>
    <property type="evidence" value="ECO:0007669"/>
    <property type="project" value="TreeGrafter"/>
</dbReference>
<keyword evidence="12" id="KW-0472">Membrane</keyword>
<evidence type="ECO:0000256" key="10">
    <source>
        <dbReference type="ARBA" id="ARBA00022989"/>
    </source>
</evidence>
<keyword evidence="9" id="KW-0442">Lipid degradation</keyword>
<comment type="caution">
    <text evidence="17">The sequence shown here is derived from an EMBL/GenBank/DDBJ whole genome shotgun (WGS) entry which is preliminary data.</text>
</comment>
<evidence type="ECO:0000256" key="1">
    <source>
        <dbReference type="ARBA" id="ARBA00001913"/>
    </source>
</evidence>
<evidence type="ECO:0000256" key="4">
    <source>
        <dbReference type="ARBA" id="ARBA00022553"/>
    </source>
</evidence>
<dbReference type="AlphaFoldDB" id="A0A3D8T234"/>
<feature type="compositionally biased region" description="Basic and acidic residues" evidence="15">
    <location>
        <begin position="557"/>
        <end position="571"/>
    </location>
</feature>
<comment type="subcellular location">
    <subcellularLocation>
        <location evidence="2">Cell membrane</location>
        <topology evidence="2">Multi-pass membrane protein</topology>
    </subcellularLocation>
</comment>
<feature type="region of interest" description="Disordered" evidence="15">
    <location>
        <begin position="724"/>
        <end position="749"/>
    </location>
</feature>
<evidence type="ECO:0000259" key="16">
    <source>
        <dbReference type="Pfam" id="PF01764"/>
    </source>
</evidence>
<keyword evidence="10" id="KW-1133">Transmembrane helix</keyword>
<keyword evidence="6" id="KW-0479">Metal-binding</keyword>
<feature type="region of interest" description="Disordered" evidence="15">
    <location>
        <begin position="479"/>
        <end position="661"/>
    </location>
</feature>